<evidence type="ECO:0000313" key="2">
    <source>
        <dbReference type="Proteomes" id="UP000005064"/>
    </source>
</evidence>
<protein>
    <submittedName>
        <fullName evidence="1">Uncharacterized protein</fullName>
    </submittedName>
</protein>
<dbReference type="PATRIC" id="fig|1114960.4.peg.3628"/>
<sequence>MNDREHELLEAVLGTDPGLTRPIPPSTILADFVMPHILKIRDDGNGNLRQLPLIGSQAWENAGDGVKWAVVATLALQGVWAAERGPDERVAYAESGDRVDSLIDWGAEAYRLGYDAGRRDQAATGRRKRRGIEAA</sequence>
<organism evidence="1 2">
    <name type="scientific">Rhodococcus pyridinivorans AK37</name>
    <dbReference type="NCBI Taxonomy" id="1114960"/>
    <lineage>
        <taxon>Bacteria</taxon>
        <taxon>Bacillati</taxon>
        <taxon>Actinomycetota</taxon>
        <taxon>Actinomycetes</taxon>
        <taxon>Mycobacteriales</taxon>
        <taxon>Nocardiaceae</taxon>
        <taxon>Rhodococcus</taxon>
    </lineage>
</organism>
<dbReference type="AlphaFoldDB" id="H0JV22"/>
<reference evidence="1 2" key="1">
    <citation type="submission" date="2011-12" db="EMBL/GenBank/DDBJ databases">
        <authorList>
            <person name="Kriszt B."/>
            <person name="Tancsics A."/>
            <person name="Cserhati M."/>
            <person name="Toth A."/>
            <person name="Nagy I."/>
            <person name="Horvath B."/>
            <person name="Tamura T."/>
            <person name="Kukolya J."/>
            <person name="Szoboszlay S."/>
        </authorList>
    </citation>
    <scope>NUCLEOTIDE SEQUENCE [LARGE SCALE GENOMIC DNA]</scope>
    <source>
        <strain evidence="1 2">AK37</strain>
    </source>
</reference>
<accession>H0JV22</accession>
<dbReference type="Proteomes" id="UP000005064">
    <property type="component" value="Unassembled WGS sequence"/>
</dbReference>
<dbReference type="RefSeq" id="WP_006553488.1">
    <property type="nucleotide sequence ID" value="NZ_AHBW01000051.1"/>
</dbReference>
<gene>
    <name evidence="1" type="ORF">AK37_17765</name>
</gene>
<proteinExistence type="predicted"/>
<evidence type="ECO:0000313" key="1">
    <source>
        <dbReference type="EMBL" id="EHK82118.1"/>
    </source>
</evidence>
<comment type="caution">
    <text evidence="1">The sequence shown here is derived from an EMBL/GenBank/DDBJ whole genome shotgun (WGS) entry which is preliminary data.</text>
</comment>
<dbReference type="EMBL" id="AHBW01000051">
    <property type="protein sequence ID" value="EHK82118.1"/>
    <property type="molecule type" value="Genomic_DNA"/>
</dbReference>
<name>H0JV22_9NOCA</name>